<reference evidence="14 15" key="1">
    <citation type="submission" date="2018-04" db="EMBL/GenBank/DDBJ databases">
        <title>Chitinophaga fuyangensis sp. nov., isolated from soil in a chemical factory.</title>
        <authorList>
            <person name="Chen K."/>
        </authorList>
    </citation>
    <scope>NUCLEOTIDE SEQUENCE [LARGE SCALE GENOMIC DNA]</scope>
    <source>
        <strain evidence="14 15">LY-1</strain>
    </source>
</reference>
<feature type="transmembrane region" description="Helical" evidence="11">
    <location>
        <begin position="7"/>
        <end position="29"/>
    </location>
</feature>
<evidence type="ECO:0000256" key="5">
    <source>
        <dbReference type="ARBA" id="ARBA00022679"/>
    </source>
</evidence>
<dbReference type="InterPro" id="IPR004358">
    <property type="entry name" value="Sig_transdc_His_kin-like_C"/>
</dbReference>
<dbReference type="Proteomes" id="UP000244450">
    <property type="component" value="Unassembled WGS sequence"/>
</dbReference>
<evidence type="ECO:0000256" key="1">
    <source>
        <dbReference type="ARBA" id="ARBA00000085"/>
    </source>
</evidence>
<keyword evidence="9" id="KW-0902">Two-component regulatory system</keyword>
<dbReference type="SUPFAM" id="SSF47384">
    <property type="entry name" value="Homodimeric domain of signal transducing histidine kinase"/>
    <property type="match status" value="1"/>
</dbReference>
<proteinExistence type="predicted"/>
<dbReference type="InterPro" id="IPR050428">
    <property type="entry name" value="TCS_sensor_his_kinase"/>
</dbReference>
<evidence type="ECO:0000313" key="15">
    <source>
        <dbReference type="Proteomes" id="UP000244450"/>
    </source>
</evidence>
<comment type="caution">
    <text evidence="14">The sequence shown here is derived from an EMBL/GenBank/DDBJ whole genome shotgun (WGS) entry which is preliminary data.</text>
</comment>
<dbReference type="GO" id="GO:0005886">
    <property type="term" value="C:plasma membrane"/>
    <property type="evidence" value="ECO:0007669"/>
    <property type="project" value="TreeGrafter"/>
</dbReference>
<dbReference type="PROSITE" id="PS50885">
    <property type="entry name" value="HAMP"/>
    <property type="match status" value="1"/>
</dbReference>
<evidence type="ECO:0000256" key="10">
    <source>
        <dbReference type="ARBA" id="ARBA00023136"/>
    </source>
</evidence>
<evidence type="ECO:0000256" key="11">
    <source>
        <dbReference type="SAM" id="Phobius"/>
    </source>
</evidence>
<protein>
    <recommendedName>
        <fullName evidence="3">histidine kinase</fullName>
        <ecNumber evidence="3">2.7.13.3</ecNumber>
    </recommendedName>
</protein>
<dbReference type="AlphaFoldDB" id="A0A2T7BJ26"/>
<dbReference type="SMART" id="SM00388">
    <property type="entry name" value="HisKA"/>
    <property type="match status" value="1"/>
</dbReference>
<evidence type="ECO:0000256" key="9">
    <source>
        <dbReference type="ARBA" id="ARBA00023012"/>
    </source>
</evidence>
<accession>A0A2T7BJ26</accession>
<feature type="domain" description="Histidine kinase" evidence="12">
    <location>
        <begin position="237"/>
        <end position="450"/>
    </location>
</feature>
<gene>
    <name evidence="14" type="ORF">DCC81_18825</name>
</gene>
<dbReference type="GO" id="GO:0000155">
    <property type="term" value="F:phosphorelay sensor kinase activity"/>
    <property type="evidence" value="ECO:0007669"/>
    <property type="project" value="InterPro"/>
</dbReference>
<evidence type="ECO:0000259" key="13">
    <source>
        <dbReference type="PROSITE" id="PS50885"/>
    </source>
</evidence>
<dbReference type="InterPro" id="IPR003661">
    <property type="entry name" value="HisK_dim/P_dom"/>
</dbReference>
<dbReference type="SMART" id="SM00304">
    <property type="entry name" value="HAMP"/>
    <property type="match status" value="1"/>
</dbReference>
<organism evidence="14 15">
    <name type="scientific">Chitinophaga parva</name>
    <dbReference type="NCBI Taxonomy" id="2169414"/>
    <lineage>
        <taxon>Bacteria</taxon>
        <taxon>Pseudomonadati</taxon>
        <taxon>Bacteroidota</taxon>
        <taxon>Chitinophagia</taxon>
        <taxon>Chitinophagales</taxon>
        <taxon>Chitinophagaceae</taxon>
        <taxon>Chitinophaga</taxon>
    </lineage>
</organism>
<evidence type="ECO:0000259" key="12">
    <source>
        <dbReference type="PROSITE" id="PS50109"/>
    </source>
</evidence>
<dbReference type="CDD" id="cd06225">
    <property type="entry name" value="HAMP"/>
    <property type="match status" value="1"/>
</dbReference>
<keyword evidence="7" id="KW-0418">Kinase</keyword>
<dbReference type="FunFam" id="1.10.287.130:FF:000001">
    <property type="entry name" value="Two-component sensor histidine kinase"/>
    <property type="match status" value="1"/>
</dbReference>
<keyword evidence="15" id="KW-1185">Reference proteome</keyword>
<dbReference type="PROSITE" id="PS50109">
    <property type="entry name" value="HIS_KIN"/>
    <property type="match status" value="1"/>
</dbReference>
<dbReference type="InterPro" id="IPR036890">
    <property type="entry name" value="HATPase_C_sf"/>
</dbReference>
<dbReference type="OrthoDB" id="594725at2"/>
<dbReference type="Pfam" id="PF02518">
    <property type="entry name" value="HATPase_c"/>
    <property type="match status" value="1"/>
</dbReference>
<dbReference type="InterPro" id="IPR003594">
    <property type="entry name" value="HATPase_dom"/>
</dbReference>
<evidence type="ECO:0000256" key="8">
    <source>
        <dbReference type="ARBA" id="ARBA00022989"/>
    </source>
</evidence>
<dbReference type="EMBL" id="QCYK01000002">
    <property type="protein sequence ID" value="PUZ26278.1"/>
    <property type="molecule type" value="Genomic_DNA"/>
</dbReference>
<comment type="catalytic activity">
    <reaction evidence="1">
        <text>ATP + protein L-histidine = ADP + protein N-phospho-L-histidine.</text>
        <dbReference type="EC" id="2.7.13.3"/>
    </reaction>
</comment>
<keyword evidence="10 11" id="KW-0472">Membrane</keyword>
<dbReference type="SMART" id="SM00387">
    <property type="entry name" value="HATPase_c"/>
    <property type="match status" value="1"/>
</dbReference>
<dbReference type="Pfam" id="PF00672">
    <property type="entry name" value="HAMP"/>
    <property type="match status" value="1"/>
</dbReference>
<dbReference type="Gene3D" id="6.10.340.10">
    <property type="match status" value="1"/>
</dbReference>
<evidence type="ECO:0000313" key="14">
    <source>
        <dbReference type="EMBL" id="PUZ26278.1"/>
    </source>
</evidence>
<feature type="transmembrane region" description="Helical" evidence="11">
    <location>
        <begin position="152"/>
        <end position="175"/>
    </location>
</feature>
<dbReference type="InterPro" id="IPR036097">
    <property type="entry name" value="HisK_dim/P_sf"/>
</dbReference>
<dbReference type="PRINTS" id="PR00344">
    <property type="entry name" value="BCTRLSENSOR"/>
</dbReference>
<keyword evidence="5" id="KW-0808">Transferase</keyword>
<evidence type="ECO:0000256" key="2">
    <source>
        <dbReference type="ARBA" id="ARBA00004370"/>
    </source>
</evidence>
<dbReference type="Pfam" id="PF00512">
    <property type="entry name" value="HisKA"/>
    <property type="match status" value="1"/>
</dbReference>
<evidence type="ECO:0000256" key="6">
    <source>
        <dbReference type="ARBA" id="ARBA00022692"/>
    </source>
</evidence>
<feature type="domain" description="HAMP" evidence="13">
    <location>
        <begin position="176"/>
        <end position="229"/>
    </location>
</feature>
<dbReference type="SUPFAM" id="SSF55874">
    <property type="entry name" value="ATPase domain of HSP90 chaperone/DNA topoisomerase II/histidine kinase"/>
    <property type="match status" value="1"/>
</dbReference>
<sequence length="450" mass="51110">MKIRHRLSLQFALICGVLLLAIFSLVYFLSSHYIDSAFFGQLQDRALITAQVYLEKDELAKRKFQEIQKKYLNAIPNEVSNIYDDQDNAVFIDNTHYNWKPTLLDNIRRDRLFYFMANGQPAVGIYYTDNQGNYVVIVTAPDLVGKRQLHSLLVILACTFALSLLLIFFAGQWFAARALMPIASINRQVQRIRSTNLHHRVRRGRNNDEVDELASNFNELLAHLEAAFNTQRSFVSNASHELRTPLTTIIGEIEVTLQKTRDPQAYLETLHSVLDESVKLKNITDGLLQLTKTDFSLPGVAPYFIRVDELLMELQTEFSTEKPPGIVLLHFENLPEDPEALSVMGNEALMKLAFQNILKNAFKFSHYKPVTVTLRMAPQLHIEIKDQGIGIAPEDLKNIFLPLFRAPNAYAFDGYGIGLALTQKILELHGAKISVESVQGEGSTFHVQFK</sequence>
<dbReference type="Gene3D" id="1.10.287.130">
    <property type="match status" value="1"/>
</dbReference>
<dbReference type="RefSeq" id="WP_108688116.1">
    <property type="nucleotide sequence ID" value="NZ_QCYK01000002.1"/>
</dbReference>
<dbReference type="CDD" id="cd00082">
    <property type="entry name" value="HisKA"/>
    <property type="match status" value="1"/>
</dbReference>
<evidence type="ECO:0000256" key="4">
    <source>
        <dbReference type="ARBA" id="ARBA00022553"/>
    </source>
</evidence>
<dbReference type="PANTHER" id="PTHR45436">
    <property type="entry name" value="SENSOR HISTIDINE KINASE YKOH"/>
    <property type="match status" value="1"/>
</dbReference>
<keyword evidence="4" id="KW-0597">Phosphoprotein</keyword>
<dbReference type="InterPro" id="IPR003660">
    <property type="entry name" value="HAMP_dom"/>
</dbReference>
<evidence type="ECO:0000256" key="3">
    <source>
        <dbReference type="ARBA" id="ARBA00012438"/>
    </source>
</evidence>
<dbReference type="PANTHER" id="PTHR45436:SF5">
    <property type="entry name" value="SENSOR HISTIDINE KINASE TRCS"/>
    <property type="match status" value="1"/>
</dbReference>
<keyword evidence="6 11" id="KW-0812">Transmembrane</keyword>
<evidence type="ECO:0000256" key="7">
    <source>
        <dbReference type="ARBA" id="ARBA00022777"/>
    </source>
</evidence>
<dbReference type="Gene3D" id="3.30.565.10">
    <property type="entry name" value="Histidine kinase-like ATPase, C-terminal domain"/>
    <property type="match status" value="1"/>
</dbReference>
<comment type="subcellular location">
    <subcellularLocation>
        <location evidence="2">Membrane</location>
    </subcellularLocation>
</comment>
<dbReference type="SUPFAM" id="SSF158472">
    <property type="entry name" value="HAMP domain-like"/>
    <property type="match status" value="1"/>
</dbReference>
<keyword evidence="8 11" id="KW-1133">Transmembrane helix</keyword>
<dbReference type="EC" id="2.7.13.3" evidence="3"/>
<name>A0A2T7BJ26_9BACT</name>
<dbReference type="InterPro" id="IPR005467">
    <property type="entry name" value="His_kinase_dom"/>
</dbReference>